<evidence type="ECO:0000313" key="2">
    <source>
        <dbReference type="Proteomes" id="UP000308600"/>
    </source>
</evidence>
<feature type="non-terminal residue" evidence="1">
    <location>
        <position position="1"/>
    </location>
</feature>
<proteinExistence type="predicted"/>
<gene>
    <name evidence="1" type="ORF">BDN72DRAFT_768836</name>
</gene>
<name>A0ACD3ATY1_9AGAR</name>
<sequence>RCFPHIVNLACKAVVSAFSTLDCKRDLSLSTTELAEAAQILTSDRADPITILRTLVRVVRASSLRRQHFSQFARSLGLDLQLLRDVETRWSSTLYMIERALKLEEALNAFLTSKDFEDLRKYRLCEAEWAALAIAREILLVPDAFLQKLSSEKTPTLCNALPCFDAMIRVWTDQQDNWGPKVSTIIQAGIDKLEVYRGRLAAVPAYAIAMGVFRVIFVFNLT</sequence>
<accession>A0ACD3ATY1</accession>
<reference evidence="1 2" key="1">
    <citation type="journal article" date="2019" name="Nat. Ecol. Evol.">
        <title>Megaphylogeny resolves global patterns of mushroom evolution.</title>
        <authorList>
            <person name="Varga T."/>
            <person name="Krizsan K."/>
            <person name="Foldi C."/>
            <person name="Dima B."/>
            <person name="Sanchez-Garcia M."/>
            <person name="Sanchez-Ramirez S."/>
            <person name="Szollosi G.J."/>
            <person name="Szarkandi J.G."/>
            <person name="Papp V."/>
            <person name="Albert L."/>
            <person name="Andreopoulos W."/>
            <person name="Angelini C."/>
            <person name="Antonin V."/>
            <person name="Barry K.W."/>
            <person name="Bougher N.L."/>
            <person name="Buchanan P."/>
            <person name="Buyck B."/>
            <person name="Bense V."/>
            <person name="Catcheside P."/>
            <person name="Chovatia M."/>
            <person name="Cooper J."/>
            <person name="Damon W."/>
            <person name="Desjardin D."/>
            <person name="Finy P."/>
            <person name="Geml J."/>
            <person name="Haridas S."/>
            <person name="Hughes K."/>
            <person name="Justo A."/>
            <person name="Karasinski D."/>
            <person name="Kautmanova I."/>
            <person name="Kiss B."/>
            <person name="Kocsube S."/>
            <person name="Kotiranta H."/>
            <person name="LaButti K.M."/>
            <person name="Lechner B.E."/>
            <person name="Liimatainen K."/>
            <person name="Lipzen A."/>
            <person name="Lukacs Z."/>
            <person name="Mihaltcheva S."/>
            <person name="Morgado L.N."/>
            <person name="Niskanen T."/>
            <person name="Noordeloos M.E."/>
            <person name="Ohm R.A."/>
            <person name="Ortiz-Santana B."/>
            <person name="Ovrebo C."/>
            <person name="Racz N."/>
            <person name="Riley R."/>
            <person name="Savchenko A."/>
            <person name="Shiryaev A."/>
            <person name="Soop K."/>
            <person name="Spirin V."/>
            <person name="Szebenyi C."/>
            <person name="Tomsovsky M."/>
            <person name="Tulloss R.E."/>
            <person name="Uehling J."/>
            <person name="Grigoriev I.V."/>
            <person name="Vagvolgyi C."/>
            <person name="Papp T."/>
            <person name="Martin F.M."/>
            <person name="Miettinen O."/>
            <person name="Hibbett D.S."/>
            <person name="Nagy L.G."/>
        </authorList>
    </citation>
    <scope>NUCLEOTIDE SEQUENCE [LARGE SCALE GENOMIC DNA]</scope>
    <source>
        <strain evidence="1 2">NL-1719</strain>
    </source>
</reference>
<dbReference type="EMBL" id="ML208344">
    <property type="protein sequence ID" value="TFK68776.1"/>
    <property type="molecule type" value="Genomic_DNA"/>
</dbReference>
<evidence type="ECO:0000313" key="1">
    <source>
        <dbReference type="EMBL" id="TFK68776.1"/>
    </source>
</evidence>
<dbReference type="Proteomes" id="UP000308600">
    <property type="component" value="Unassembled WGS sequence"/>
</dbReference>
<protein>
    <submittedName>
        <fullName evidence="1">Uncharacterized protein</fullName>
    </submittedName>
</protein>
<keyword evidence="2" id="KW-1185">Reference proteome</keyword>
<organism evidence="1 2">
    <name type="scientific">Pluteus cervinus</name>
    <dbReference type="NCBI Taxonomy" id="181527"/>
    <lineage>
        <taxon>Eukaryota</taxon>
        <taxon>Fungi</taxon>
        <taxon>Dikarya</taxon>
        <taxon>Basidiomycota</taxon>
        <taxon>Agaricomycotina</taxon>
        <taxon>Agaricomycetes</taxon>
        <taxon>Agaricomycetidae</taxon>
        <taxon>Agaricales</taxon>
        <taxon>Pluteineae</taxon>
        <taxon>Pluteaceae</taxon>
        <taxon>Pluteus</taxon>
    </lineage>
</organism>